<comment type="caution">
    <text evidence="14">The sequence shown here is derived from an EMBL/GenBank/DDBJ whole genome shotgun (WGS) entry which is preliminary data.</text>
</comment>
<keyword evidence="10" id="KW-0560">Oxidoreductase</keyword>
<evidence type="ECO:0000256" key="4">
    <source>
        <dbReference type="ARBA" id="ARBA00004406"/>
    </source>
</evidence>
<sequence>IASSNNRACPIVRRFVLHYLKESALKVSSVEDTFAYELECLIEDLKLNTGKPTEVPWSVNVVVTNILWKFIAGKRFDVDDKRHQAFEKVVYDIFSEGQKIAVAAFDFFPQLNTVFPNNFKRILGLGSLIENIEKCSQFIREEIDEHLNTLDPENPRDFIDNFLIEMTKEKEKKSNPAFSFSYEELQYTLAELFFAGTETTSSMFRWLILFLAKYPKVQRKVQEEIDTVLNKERLPSFSDKEKLIYTQSVIYEVLRMVPVGPFSLYHRASKNISVSGYDIPKGTFLISSIFSCHFDPDYWENPSEFIPERFITPEGKIRC</sequence>
<evidence type="ECO:0000256" key="3">
    <source>
        <dbReference type="ARBA" id="ARBA00004174"/>
    </source>
</evidence>
<evidence type="ECO:0000256" key="2">
    <source>
        <dbReference type="ARBA" id="ARBA00003690"/>
    </source>
</evidence>
<keyword evidence="11" id="KW-0408">Iron</keyword>
<dbReference type="PANTHER" id="PTHR24300:SF375">
    <property type="entry name" value="CYTOCHROME P450 FAMILY"/>
    <property type="match status" value="1"/>
</dbReference>
<keyword evidence="7" id="KW-0479">Metal-binding</keyword>
<dbReference type="InterPro" id="IPR050182">
    <property type="entry name" value="Cytochrome_P450_fam2"/>
</dbReference>
<dbReference type="Pfam" id="PF00067">
    <property type="entry name" value="p450"/>
    <property type="match status" value="1"/>
</dbReference>
<comment type="subcellular location">
    <subcellularLocation>
        <location evidence="4">Endoplasmic reticulum membrane</location>
        <topology evidence="4">Peripheral membrane protein</topology>
    </subcellularLocation>
    <subcellularLocation>
        <location evidence="3">Microsome membrane</location>
        <topology evidence="3">Peripheral membrane protein</topology>
    </subcellularLocation>
</comment>
<dbReference type="InterPro" id="IPR036396">
    <property type="entry name" value="Cyt_P450_sf"/>
</dbReference>
<evidence type="ECO:0000256" key="7">
    <source>
        <dbReference type="ARBA" id="ARBA00022723"/>
    </source>
</evidence>
<dbReference type="FunFam" id="1.10.630.10:FF:000238">
    <property type="entry name" value="Cytochrome P450 2A6"/>
    <property type="match status" value="1"/>
</dbReference>
<evidence type="ECO:0000313" key="15">
    <source>
        <dbReference type="Proteomes" id="UP000326759"/>
    </source>
</evidence>
<gene>
    <name evidence="14" type="ORF">Anas_13524</name>
</gene>
<dbReference type="GO" id="GO:0006805">
    <property type="term" value="P:xenobiotic metabolic process"/>
    <property type="evidence" value="ECO:0007669"/>
    <property type="project" value="TreeGrafter"/>
</dbReference>
<evidence type="ECO:0000256" key="8">
    <source>
        <dbReference type="ARBA" id="ARBA00022824"/>
    </source>
</evidence>
<proteinExistence type="inferred from homology"/>
<dbReference type="PRINTS" id="PR00385">
    <property type="entry name" value="P450"/>
</dbReference>
<organism evidence="14 15">
    <name type="scientific">Armadillidium nasatum</name>
    <dbReference type="NCBI Taxonomy" id="96803"/>
    <lineage>
        <taxon>Eukaryota</taxon>
        <taxon>Metazoa</taxon>
        <taxon>Ecdysozoa</taxon>
        <taxon>Arthropoda</taxon>
        <taxon>Crustacea</taxon>
        <taxon>Multicrustacea</taxon>
        <taxon>Malacostraca</taxon>
        <taxon>Eumalacostraca</taxon>
        <taxon>Peracarida</taxon>
        <taxon>Isopoda</taxon>
        <taxon>Oniscidea</taxon>
        <taxon>Crinocheta</taxon>
        <taxon>Armadillidiidae</taxon>
        <taxon>Armadillidium</taxon>
    </lineage>
</organism>
<dbReference type="InterPro" id="IPR002401">
    <property type="entry name" value="Cyt_P450_E_grp-I"/>
</dbReference>
<dbReference type="Gene3D" id="1.10.630.10">
    <property type="entry name" value="Cytochrome P450"/>
    <property type="match status" value="1"/>
</dbReference>
<comment type="cofactor">
    <cofactor evidence="1">
        <name>heme</name>
        <dbReference type="ChEBI" id="CHEBI:30413"/>
    </cofactor>
</comment>
<evidence type="ECO:0000256" key="6">
    <source>
        <dbReference type="ARBA" id="ARBA00022617"/>
    </source>
</evidence>
<reference evidence="14 15" key="1">
    <citation type="journal article" date="2019" name="PLoS Biol.">
        <title>Sex chromosomes control vertical transmission of feminizing Wolbachia symbionts in an isopod.</title>
        <authorList>
            <person name="Becking T."/>
            <person name="Chebbi M.A."/>
            <person name="Giraud I."/>
            <person name="Moumen B."/>
            <person name="Laverre T."/>
            <person name="Caubet Y."/>
            <person name="Peccoud J."/>
            <person name="Gilbert C."/>
            <person name="Cordaux R."/>
        </authorList>
    </citation>
    <scope>NUCLEOTIDE SEQUENCE [LARGE SCALE GENOMIC DNA]</scope>
    <source>
        <strain evidence="14">ANa2</strain>
        <tissue evidence="14">Whole body excluding digestive tract and cuticle</tissue>
    </source>
</reference>
<dbReference type="PRINTS" id="PR00463">
    <property type="entry name" value="EP450I"/>
</dbReference>
<keyword evidence="13" id="KW-0472">Membrane</keyword>
<dbReference type="GO" id="GO:0016712">
    <property type="term" value="F:oxidoreductase activity, acting on paired donors, with incorporation or reduction of molecular oxygen, reduced flavin or flavoprotein as one donor, and incorporation of one atom of oxygen"/>
    <property type="evidence" value="ECO:0007669"/>
    <property type="project" value="TreeGrafter"/>
</dbReference>
<evidence type="ECO:0000256" key="10">
    <source>
        <dbReference type="ARBA" id="ARBA00023002"/>
    </source>
</evidence>
<feature type="non-terminal residue" evidence="14">
    <location>
        <position position="1"/>
    </location>
</feature>
<dbReference type="Proteomes" id="UP000326759">
    <property type="component" value="Unassembled WGS sequence"/>
</dbReference>
<keyword evidence="9" id="KW-0492">Microsome</keyword>
<keyword evidence="15" id="KW-1185">Reference proteome</keyword>
<dbReference type="PANTHER" id="PTHR24300">
    <property type="entry name" value="CYTOCHROME P450 508A4-RELATED"/>
    <property type="match status" value="1"/>
</dbReference>
<dbReference type="SUPFAM" id="SSF48264">
    <property type="entry name" value="Cytochrome P450"/>
    <property type="match status" value="1"/>
</dbReference>
<evidence type="ECO:0000256" key="11">
    <source>
        <dbReference type="ARBA" id="ARBA00023004"/>
    </source>
</evidence>
<evidence type="ECO:0000256" key="5">
    <source>
        <dbReference type="ARBA" id="ARBA00010617"/>
    </source>
</evidence>
<comment type="function">
    <text evidence="2">May be involved in the metabolism of insect hormones and in the breakdown of synthetic insecticides.</text>
</comment>
<protein>
    <submittedName>
        <fullName evidence="14">Cytochrome P450 2L1</fullName>
    </submittedName>
</protein>
<evidence type="ECO:0000256" key="12">
    <source>
        <dbReference type="ARBA" id="ARBA00023033"/>
    </source>
</evidence>
<dbReference type="EMBL" id="SEYY01003199">
    <property type="protein sequence ID" value="KAB7504416.1"/>
    <property type="molecule type" value="Genomic_DNA"/>
</dbReference>
<dbReference type="GO" id="GO:0006082">
    <property type="term" value="P:organic acid metabolic process"/>
    <property type="evidence" value="ECO:0007669"/>
    <property type="project" value="TreeGrafter"/>
</dbReference>
<keyword evidence="8" id="KW-0256">Endoplasmic reticulum</keyword>
<evidence type="ECO:0000313" key="14">
    <source>
        <dbReference type="EMBL" id="KAB7504416.1"/>
    </source>
</evidence>
<keyword evidence="12" id="KW-0503">Monooxygenase</keyword>
<evidence type="ECO:0000256" key="13">
    <source>
        <dbReference type="ARBA" id="ARBA00023136"/>
    </source>
</evidence>
<dbReference type="GO" id="GO:0005506">
    <property type="term" value="F:iron ion binding"/>
    <property type="evidence" value="ECO:0007669"/>
    <property type="project" value="InterPro"/>
</dbReference>
<keyword evidence="6" id="KW-0349">Heme</keyword>
<comment type="similarity">
    <text evidence="5">Belongs to the cytochrome P450 family.</text>
</comment>
<evidence type="ECO:0000256" key="1">
    <source>
        <dbReference type="ARBA" id="ARBA00001971"/>
    </source>
</evidence>
<accession>A0A5N5TCP9</accession>
<dbReference type="GO" id="GO:0020037">
    <property type="term" value="F:heme binding"/>
    <property type="evidence" value="ECO:0007669"/>
    <property type="project" value="InterPro"/>
</dbReference>
<dbReference type="GO" id="GO:0005789">
    <property type="term" value="C:endoplasmic reticulum membrane"/>
    <property type="evidence" value="ECO:0007669"/>
    <property type="project" value="UniProtKB-SubCell"/>
</dbReference>
<evidence type="ECO:0000256" key="9">
    <source>
        <dbReference type="ARBA" id="ARBA00022848"/>
    </source>
</evidence>
<dbReference type="AlphaFoldDB" id="A0A5N5TCP9"/>
<name>A0A5N5TCP9_9CRUS</name>
<dbReference type="OrthoDB" id="3934656at2759"/>
<dbReference type="InterPro" id="IPR001128">
    <property type="entry name" value="Cyt_P450"/>
</dbReference>